<proteinExistence type="predicted"/>
<sequence length="87" mass="9968">MVTCSGSQMSAAACWPKRDSWRRATLLPSCERGARGRRGPSWVWLPRRNRPFGLSDRRPDPSAPGVSGSCCCFRSLAWWLEWLEWVE</sequence>
<reference evidence="1 2" key="1">
    <citation type="submission" date="2019-05" db="EMBL/GenBank/DDBJ databases">
        <title>Another draft genome of Portunus trituberculatus and its Hox gene families provides insights of decapod evolution.</title>
        <authorList>
            <person name="Jeong J.-H."/>
            <person name="Song I."/>
            <person name="Kim S."/>
            <person name="Choi T."/>
            <person name="Kim D."/>
            <person name="Ryu S."/>
            <person name="Kim W."/>
        </authorList>
    </citation>
    <scope>NUCLEOTIDE SEQUENCE [LARGE SCALE GENOMIC DNA]</scope>
    <source>
        <tissue evidence="1">Muscle</tissue>
    </source>
</reference>
<name>A0A5B7JM59_PORTR</name>
<dbReference type="Proteomes" id="UP000324222">
    <property type="component" value="Unassembled WGS sequence"/>
</dbReference>
<organism evidence="1 2">
    <name type="scientific">Portunus trituberculatus</name>
    <name type="common">Swimming crab</name>
    <name type="synonym">Neptunus trituberculatus</name>
    <dbReference type="NCBI Taxonomy" id="210409"/>
    <lineage>
        <taxon>Eukaryota</taxon>
        <taxon>Metazoa</taxon>
        <taxon>Ecdysozoa</taxon>
        <taxon>Arthropoda</taxon>
        <taxon>Crustacea</taxon>
        <taxon>Multicrustacea</taxon>
        <taxon>Malacostraca</taxon>
        <taxon>Eumalacostraca</taxon>
        <taxon>Eucarida</taxon>
        <taxon>Decapoda</taxon>
        <taxon>Pleocyemata</taxon>
        <taxon>Brachyura</taxon>
        <taxon>Eubrachyura</taxon>
        <taxon>Portunoidea</taxon>
        <taxon>Portunidae</taxon>
        <taxon>Portuninae</taxon>
        <taxon>Portunus</taxon>
    </lineage>
</organism>
<dbReference type="EMBL" id="VSRR010103225">
    <property type="protein sequence ID" value="MPC95695.1"/>
    <property type="molecule type" value="Genomic_DNA"/>
</dbReference>
<evidence type="ECO:0000313" key="1">
    <source>
        <dbReference type="EMBL" id="MPC95695.1"/>
    </source>
</evidence>
<evidence type="ECO:0000313" key="2">
    <source>
        <dbReference type="Proteomes" id="UP000324222"/>
    </source>
</evidence>
<gene>
    <name evidence="1" type="ORF">E2C01_090918</name>
</gene>
<comment type="caution">
    <text evidence="1">The sequence shown here is derived from an EMBL/GenBank/DDBJ whole genome shotgun (WGS) entry which is preliminary data.</text>
</comment>
<dbReference type="AlphaFoldDB" id="A0A5B7JM59"/>
<keyword evidence="2" id="KW-1185">Reference proteome</keyword>
<accession>A0A5B7JM59</accession>
<protein>
    <submittedName>
        <fullName evidence="1">Uncharacterized protein</fullName>
    </submittedName>
</protein>